<dbReference type="SMART" id="SM00327">
    <property type="entry name" value="VWA"/>
    <property type="match status" value="1"/>
</dbReference>
<sequence>MTDPAFSQIPFALAEFADNPEPRCPVLLLVDTSGSMSGAAIAELNEGLQAFRRELGADDLAMKRCEIALVTFGPVKTVSEFTSAEHFVPPTLQAAGNTPMGAAITHGLGLLRQRKELIRQNGIGMYRPWVFLITDGAPTDAWQAAAEAVRRGEEARSFAFFAVGVKGADMGILSQLSVREPLRLDGLKFREMFVWLSASLRAVSQSTPGDAVSLASPKGWAEL</sequence>
<reference evidence="2" key="1">
    <citation type="journal article" date="2014" name="Int. J. Syst. Evol. Microbiol.">
        <title>Complete genome sequence of Corynebacterium casei LMG S-19264T (=DSM 44701T), isolated from a smear-ripened cheese.</title>
        <authorList>
            <consortium name="US DOE Joint Genome Institute (JGI-PGF)"/>
            <person name="Walter F."/>
            <person name="Albersmeier A."/>
            <person name="Kalinowski J."/>
            <person name="Ruckert C."/>
        </authorList>
    </citation>
    <scope>NUCLEOTIDE SEQUENCE</scope>
    <source>
        <strain evidence="2">JCM 31311</strain>
    </source>
</reference>
<proteinExistence type="predicted"/>
<dbReference type="InterPro" id="IPR011392">
    <property type="entry name" value="Tellurite-R_TerY"/>
</dbReference>
<keyword evidence="3" id="KW-1185">Reference proteome</keyword>
<protein>
    <recommendedName>
        <fullName evidence="1">VWFA domain-containing protein</fullName>
    </recommendedName>
</protein>
<dbReference type="InterPro" id="IPR036465">
    <property type="entry name" value="vWFA_dom_sf"/>
</dbReference>
<evidence type="ECO:0000313" key="2">
    <source>
        <dbReference type="EMBL" id="GGR07825.1"/>
    </source>
</evidence>
<comment type="caution">
    <text evidence="2">The sequence shown here is derived from an EMBL/GenBank/DDBJ whole genome shotgun (WGS) entry which is preliminary data.</text>
</comment>
<dbReference type="RefSeq" id="WP_189090020.1">
    <property type="nucleotide sequence ID" value="NZ_BMQL01000009.1"/>
</dbReference>
<dbReference type="InterPro" id="IPR002035">
    <property type="entry name" value="VWF_A"/>
</dbReference>
<feature type="domain" description="VWFA" evidence="1">
    <location>
        <begin position="25"/>
        <end position="176"/>
    </location>
</feature>
<dbReference type="AlphaFoldDB" id="A0A918C5H8"/>
<dbReference type="Gene3D" id="3.40.50.410">
    <property type="entry name" value="von Willebrand factor, type A domain"/>
    <property type="match status" value="1"/>
</dbReference>
<dbReference type="Pfam" id="PF00092">
    <property type="entry name" value="VWA"/>
    <property type="match status" value="1"/>
</dbReference>
<dbReference type="PIRSF" id="PIRSF020634">
    <property type="entry name" value="TerY_vWA"/>
    <property type="match status" value="1"/>
</dbReference>
<name>A0A918C5H8_9DEIO</name>
<dbReference type="Proteomes" id="UP000603865">
    <property type="component" value="Unassembled WGS sequence"/>
</dbReference>
<accession>A0A918C5H8</accession>
<organism evidence="2 3">
    <name type="scientific">Deinococcus ruber</name>
    <dbReference type="NCBI Taxonomy" id="1848197"/>
    <lineage>
        <taxon>Bacteria</taxon>
        <taxon>Thermotogati</taxon>
        <taxon>Deinococcota</taxon>
        <taxon>Deinococci</taxon>
        <taxon>Deinococcales</taxon>
        <taxon>Deinococcaceae</taxon>
        <taxon>Deinococcus</taxon>
    </lineage>
</organism>
<dbReference type="EMBL" id="BMQL01000009">
    <property type="protein sequence ID" value="GGR07825.1"/>
    <property type="molecule type" value="Genomic_DNA"/>
</dbReference>
<evidence type="ECO:0000313" key="3">
    <source>
        <dbReference type="Proteomes" id="UP000603865"/>
    </source>
</evidence>
<dbReference type="SUPFAM" id="SSF53300">
    <property type="entry name" value="vWA-like"/>
    <property type="match status" value="1"/>
</dbReference>
<evidence type="ECO:0000259" key="1">
    <source>
        <dbReference type="PROSITE" id="PS50234"/>
    </source>
</evidence>
<reference evidence="2" key="2">
    <citation type="submission" date="2020-09" db="EMBL/GenBank/DDBJ databases">
        <authorList>
            <person name="Sun Q."/>
            <person name="Ohkuma M."/>
        </authorList>
    </citation>
    <scope>NUCLEOTIDE SEQUENCE</scope>
    <source>
        <strain evidence="2">JCM 31311</strain>
    </source>
</reference>
<dbReference type="PROSITE" id="PS50234">
    <property type="entry name" value="VWFA"/>
    <property type="match status" value="1"/>
</dbReference>
<gene>
    <name evidence="2" type="ORF">GCM10008957_20640</name>
</gene>